<proteinExistence type="predicted"/>
<name>A0A974NF00_9GAMM</name>
<dbReference type="Gene3D" id="3.40.50.10540">
    <property type="entry name" value="Crotonobetainyl-coa:carnitine coa-transferase, domain 1"/>
    <property type="match status" value="1"/>
</dbReference>
<sequence>MGALSHIRVLDMSRVLAGPWCSQTLSDLGAEVIKIERPGRGDDTRGWGPPFLPDDEGNRTSESAYFLSTNRGKKSVAINIASPEGQELIRELATGVDVLIENYKQGDLKKYGLDYETLAKINPGLVYCSITGFGQYGTRAKEPGYDFMIQGACGFMTITGERADLPGGGPQKSGIALADFSTGLYSAIAIQAALLSRTQTGKGQYIDMALFDTMIALLANQEMNYFSSGVIPLSYGNASANIVPYQVFKSKDREFIIACGNDTQFAALCQAIGLPEVATNPKFTTNAQRIINRVELIDDIFAKHFLTKTTDEWVEIINAAKVPVGPINNIEQALNEPQTKERELVIEMEHPFNKKLKMVGCPIKLSDTPVEYKMVPPLLGQHTAEVLKQNLNLSDERLAELQEKGVVGLRKD</sequence>
<evidence type="ECO:0000256" key="1">
    <source>
        <dbReference type="ARBA" id="ARBA00022679"/>
    </source>
</evidence>
<dbReference type="InterPro" id="IPR050483">
    <property type="entry name" value="CoA-transferase_III_domain"/>
</dbReference>
<feature type="region of interest" description="Disordered" evidence="2">
    <location>
        <begin position="39"/>
        <end position="58"/>
    </location>
</feature>
<keyword evidence="1 3" id="KW-0808">Transferase</keyword>
<keyword evidence="4" id="KW-1185">Reference proteome</keyword>
<dbReference type="Pfam" id="PF02515">
    <property type="entry name" value="CoA_transf_3"/>
    <property type="match status" value="1"/>
</dbReference>
<protein>
    <submittedName>
        <fullName evidence="3">CoA transferase</fullName>
    </submittedName>
</protein>
<evidence type="ECO:0000313" key="3">
    <source>
        <dbReference type="EMBL" id="QQP85202.1"/>
    </source>
</evidence>
<dbReference type="InterPro" id="IPR044855">
    <property type="entry name" value="CoA-Trfase_III_dom3_sf"/>
</dbReference>
<reference evidence="3 4" key="1">
    <citation type="submission" date="2021-01" db="EMBL/GenBank/DDBJ databases">
        <title>Entomomonas sp. F2A isolated from a house cricket (Acheta domesticus).</title>
        <authorList>
            <person name="Spergser J."/>
            <person name="Busse H.-J."/>
        </authorList>
    </citation>
    <scope>NUCLEOTIDE SEQUENCE [LARGE SCALE GENOMIC DNA]</scope>
    <source>
        <strain evidence="3 4">F2A</strain>
    </source>
</reference>
<dbReference type="Proteomes" id="UP000595278">
    <property type="component" value="Chromosome"/>
</dbReference>
<organism evidence="3 4">
    <name type="scientific">Entomomonas asaccharolytica</name>
    <dbReference type="NCBI Taxonomy" id="2785331"/>
    <lineage>
        <taxon>Bacteria</taxon>
        <taxon>Pseudomonadati</taxon>
        <taxon>Pseudomonadota</taxon>
        <taxon>Gammaproteobacteria</taxon>
        <taxon>Pseudomonadales</taxon>
        <taxon>Pseudomonadaceae</taxon>
        <taxon>Entomomonas</taxon>
    </lineage>
</organism>
<dbReference type="PANTHER" id="PTHR48207">
    <property type="entry name" value="SUCCINATE--HYDROXYMETHYLGLUTARATE COA-TRANSFERASE"/>
    <property type="match status" value="1"/>
</dbReference>
<dbReference type="GO" id="GO:0008410">
    <property type="term" value="F:CoA-transferase activity"/>
    <property type="evidence" value="ECO:0007669"/>
    <property type="project" value="TreeGrafter"/>
</dbReference>
<gene>
    <name evidence="3" type="ORF">JHT90_12550</name>
</gene>
<dbReference type="EMBL" id="CP067393">
    <property type="protein sequence ID" value="QQP85202.1"/>
    <property type="molecule type" value="Genomic_DNA"/>
</dbReference>
<dbReference type="InterPro" id="IPR023606">
    <property type="entry name" value="CoA-Trfase_III_dom_1_sf"/>
</dbReference>
<evidence type="ECO:0000256" key="2">
    <source>
        <dbReference type="SAM" id="MobiDB-lite"/>
    </source>
</evidence>
<evidence type="ECO:0000313" key="4">
    <source>
        <dbReference type="Proteomes" id="UP000595278"/>
    </source>
</evidence>
<dbReference type="RefSeq" id="WP_201091522.1">
    <property type="nucleotide sequence ID" value="NZ_CP067393.1"/>
</dbReference>
<accession>A0A974NF00</accession>
<dbReference type="Gene3D" id="3.30.1540.10">
    <property type="entry name" value="formyl-coa transferase, domain 3"/>
    <property type="match status" value="1"/>
</dbReference>
<dbReference type="InterPro" id="IPR003673">
    <property type="entry name" value="CoA-Trfase_fam_III"/>
</dbReference>
<dbReference type="KEGG" id="eaz:JHT90_12550"/>
<dbReference type="AlphaFoldDB" id="A0A974NF00"/>
<dbReference type="SUPFAM" id="SSF89796">
    <property type="entry name" value="CoA-transferase family III (CaiB/BaiF)"/>
    <property type="match status" value="1"/>
</dbReference>
<dbReference type="PANTHER" id="PTHR48207:SF3">
    <property type="entry name" value="SUCCINATE--HYDROXYMETHYLGLUTARATE COA-TRANSFERASE"/>
    <property type="match status" value="1"/>
</dbReference>